<dbReference type="GO" id="GO:0006508">
    <property type="term" value="P:proteolysis"/>
    <property type="evidence" value="ECO:0007669"/>
    <property type="project" value="UniProtKB-KW"/>
</dbReference>
<dbReference type="GO" id="GO:0008237">
    <property type="term" value="F:metallopeptidase activity"/>
    <property type="evidence" value="ECO:0007669"/>
    <property type="project" value="UniProtKB-KW"/>
</dbReference>
<dbReference type="Pfam" id="PF19290">
    <property type="entry name" value="PmbA_TldD_2nd"/>
    <property type="match status" value="1"/>
</dbReference>
<sequence>MQQNPTALLTQQEQELREAVSYAINIATKAGASAEVAVTKVNGLSVSTRLQEIENVEFNNDGALGISVYLGQQKGNASTSDLRPEAIKNAVDAALAIAKYTSPDDCTGLADRELMAFDAPDLSLYHPAEIDVDQAAALALKAEKSALDYDQRIVNSEGAAFNSHIGVRVYGNSYGMLQGYLSSRYSLSCSMIAGEDNQLERDYEYTISRYPDQLSTPEWVGENAAKKALSRLNPQKIATQEVPVVFLNDVATGLISHLAAAISGGSLYRKASFLLDSLGHKILPDWFHISERPHLIGKLASSPFDSEGVRTRDMEIIEQGILQTYLLTSYSGKKLGMPSTGHAGGIHNWLVKPNLQGGLTALLEKMGTGLLVTDLMGQGVNLVTGDYSRGASGFWVENGKIQYPVAEITIAGQLPEMFQQIVAVADDVEHRSNIQTGSILLERMKVSGN</sequence>
<dbReference type="Proteomes" id="UP001347884">
    <property type="component" value="Unassembled WGS sequence"/>
</dbReference>
<reference evidence="10 13" key="2">
    <citation type="journal article" date="2022" name="Front. Microbiol.">
        <title>Commensal bacteria contribute to the growth of multidrug-resistant Avibacterium paragallinarum in chickens.</title>
        <authorList>
            <person name="Zhu J."/>
            <person name="Chen Y."/>
            <person name="Wu Y."/>
            <person name="Wang Y."/>
            <person name="Zhu K."/>
        </authorList>
    </citation>
    <scope>NUCLEOTIDE SEQUENCE [LARGE SCALE GENOMIC DNA]</scope>
    <source>
        <strain evidence="10 13">AV25</strain>
    </source>
</reference>
<reference evidence="10" key="3">
    <citation type="submission" date="2022-05" db="EMBL/GenBank/DDBJ databases">
        <authorList>
            <person name="Chen Y."/>
            <person name="Zhu J."/>
            <person name="Zhu K."/>
        </authorList>
    </citation>
    <scope>NUCLEOTIDE SEQUENCE</scope>
    <source>
        <strain evidence="10">AV25</strain>
    </source>
</reference>
<dbReference type="InterPro" id="IPR047657">
    <property type="entry name" value="PmbA"/>
</dbReference>
<dbReference type="FunFam" id="3.30.2290.10:FF:000002">
    <property type="entry name" value="Metalloprotease PmbA homolog"/>
    <property type="match status" value="1"/>
</dbReference>
<dbReference type="PANTHER" id="PTHR43421">
    <property type="entry name" value="METALLOPROTEASE PMBA"/>
    <property type="match status" value="1"/>
</dbReference>
<comment type="similarity">
    <text evidence="2">Belongs to the peptidase U62 family.</text>
</comment>
<protein>
    <submittedName>
        <fullName evidence="11">Metalloprotease PmbA</fullName>
        <ecNumber evidence="10">3.4.24.-</ecNumber>
    </submittedName>
</protein>
<dbReference type="InterPro" id="IPR045570">
    <property type="entry name" value="Metalloprtase-TldD/E_cen_dom"/>
</dbReference>
<evidence type="ECO:0000256" key="3">
    <source>
        <dbReference type="ARBA" id="ARBA00022490"/>
    </source>
</evidence>
<dbReference type="EMBL" id="JAMDKF010000027">
    <property type="protein sequence ID" value="MEE6042286.1"/>
    <property type="molecule type" value="Genomic_DNA"/>
</dbReference>
<evidence type="ECO:0000313" key="10">
    <source>
        <dbReference type="EMBL" id="MEE6042286.1"/>
    </source>
</evidence>
<evidence type="ECO:0000259" key="9">
    <source>
        <dbReference type="Pfam" id="PF19290"/>
    </source>
</evidence>
<dbReference type="EMBL" id="QJPJ01000028">
    <property type="protein sequence ID" value="PXZ38062.1"/>
    <property type="molecule type" value="Genomic_DNA"/>
</dbReference>
<dbReference type="InterPro" id="IPR035068">
    <property type="entry name" value="TldD/PmbA_N"/>
</dbReference>
<keyword evidence="5 10" id="KW-0378">Hydrolase</keyword>
<dbReference type="Pfam" id="PF19289">
    <property type="entry name" value="PmbA_TldD_3rd"/>
    <property type="match status" value="1"/>
</dbReference>
<feature type="domain" description="Metalloprotease TldD/E N-terminal" evidence="7">
    <location>
        <begin position="34"/>
        <end position="98"/>
    </location>
</feature>
<evidence type="ECO:0000256" key="6">
    <source>
        <dbReference type="ARBA" id="ARBA00023049"/>
    </source>
</evidence>
<evidence type="ECO:0000256" key="5">
    <source>
        <dbReference type="ARBA" id="ARBA00022801"/>
    </source>
</evidence>
<dbReference type="Proteomes" id="UP000247594">
    <property type="component" value="Unassembled WGS sequence"/>
</dbReference>
<evidence type="ECO:0000256" key="1">
    <source>
        <dbReference type="ARBA" id="ARBA00004496"/>
    </source>
</evidence>
<dbReference type="PANTHER" id="PTHR43421:SF1">
    <property type="entry name" value="METALLOPROTEASE PMBA"/>
    <property type="match status" value="1"/>
</dbReference>
<dbReference type="InterPro" id="IPR036059">
    <property type="entry name" value="TldD/PmbA_sf"/>
</dbReference>
<keyword evidence="3" id="KW-0963">Cytoplasm</keyword>
<name>A0AAE5WHN6_AVIPA</name>
<gene>
    <name evidence="10" type="primary">pmbA</name>
    <name evidence="11" type="ORF">DM482_11365</name>
    <name evidence="10" type="ORF">M5S13_10405</name>
</gene>
<reference evidence="11 12" key="1">
    <citation type="submission" date="2018-06" db="EMBL/GenBank/DDBJ databases">
        <authorList>
            <person name="Teymurazov M."/>
            <person name="Kislichkina A."/>
            <person name="Abaymova A."/>
            <person name="Mukhina T."/>
            <person name="Mayskaya N."/>
            <person name="Svetoch E."/>
            <person name="Bogun A."/>
        </authorList>
    </citation>
    <scope>NUCLEOTIDE SEQUENCE [LARGE SCALE GENOMIC DNA]</scope>
    <source>
        <strain evidence="11 12">SCPM-O-B-8406</strain>
    </source>
</reference>
<keyword evidence="13" id="KW-1185">Reference proteome</keyword>
<evidence type="ECO:0000256" key="2">
    <source>
        <dbReference type="ARBA" id="ARBA00005836"/>
    </source>
</evidence>
<evidence type="ECO:0000259" key="8">
    <source>
        <dbReference type="Pfam" id="PF19289"/>
    </source>
</evidence>
<dbReference type="SUPFAM" id="SSF111283">
    <property type="entry name" value="Putative modulator of DNA gyrase, PmbA/TldD"/>
    <property type="match status" value="1"/>
</dbReference>
<proteinExistence type="inferred from homology"/>
<keyword evidence="4" id="KW-0645">Protease</keyword>
<comment type="subcellular location">
    <subcellularLocation>
        <location evidence="1">Cytoplasm</location>
    </subcellularLocation>
</comment>
<evidence type="ECO:0000259" key="7">
    <source>
        <dbReference type="Pfam" id="PF01523"/>
    </source>
</evidence>
<feature type="domain" description="Metalloprotease TldD/E C-terminal" evidence="8">
    <location>
        <begin position="239"/>
        <end position="448"/>
    </location>
</feature>
<dbReference type="GO" id="GO:0005829">
    <property type="term" value="C:cytosol"/>
    <property type="evidence" value="ECO:0007669"/>
    <property type="project" value="TreeGrafter"/>
</dbReference>
<keyword evidence="6 11" id="KW-0482">Metalloprotease</keyword>
<evidence type="ECO:0000313" key="12">
    <source>
        <dbReference type="Proteomes" id="UP000247594"/>
    </source>
</evidence>
<dbReference type="AlphaFoldDB" id="A0AAE5WHN6"/>
<dbReference type="InterPro" id="IPR002510">
    <property type="entry name" value="Metalloprtase-TldD/E_N"/>
</dbReference>
<accession>A0AAE5WHN6</accession>
<dbReference type="InterPro" id="IPR045569">
    <property type="entry name" value="Metalloprtase-TldD/E_C"/>
</dbReference>
<comment type="caution">
    <text evidence="11">The sequence shown here is derived from an EMBL/GenBank/DDBJ whole genome shotgun (WGS) entry which is preliminary data.</text>
</comment>
<feature type="domain" description="Metalloprotease TldD/E central" evidence="9">
    <location>
        <begin position="125"/>
        <end position="232"/>
    </location>
</feature>
<dbReference type="NCBIfam" id="NF008268">
    <property type="entry name" value="PRK11040.1"/>
    <property type="match status" value="1"/>
</dbReference>
<dbReference type="RefSeq" id="WP_110480057.1">
    <property type="nucleotide sequence ID" value="NZ_CP081939.1"/>
</dbReference>
<evidence type="ECO:0000313" key="13">
    <source>
        <dbReference type="Proteomes" id="UP001347884"/>
    </source>
</evidence>
<evidence type="ECO:0000313" key="11">
    <source>
        <dbReference type="EMBL" id="PXZ38062.1"/>
    </source>
</evidence>
<organism evidence="11 12">
    <name type="scientific">Avibacterium paragallinarum</name>
    <name type="common">Haemophilus gallinarum</name>
    <dbReference type="NCBI Taxonomy" id="728"/>
    <lineage>
        <taxon>Bacteria</taxon>
        <taxon>Pseudomonadati</taxon>
        <taxon>Pseudomonadota</taxon>
        <taxon>Gammaproteobacteria</taxon>
        <taxon>Pasteurellales</taxon>
        <taxon>Pasteurellaceae</taxon>
        <taxon>Avibacterium</taxon>
    </lineage>
</organism>
<dbReference type="EC" id="3.4.24.-" evidence="10"/>
<evidence type="ECO:0000256" key="4">
    <source>
        <dbReference type="ARBA" id="ARBA00022670"/>
    </source>
</evidence>
<dbReference type="Pfam" id="PF01523">
    <property type="entry name" value="PmbA_TldD_1st"/>
    <property type="match status" value="1"/>
</dbReference>
<dbReference type="Gene3D" id="3.30.2290.10">
    <property type="entry name" value="PmbA/TldD superfamily"/>
    <property type="match status" value="1"/>
</dbReference>